<dbReference type="EMBL" id="JADRCR010000020">
    <property type="protein sequence ID" value="MBK5145996.1"/>
    <property type="molecule type" value="Genomic_DNA"/>
</dbReference>
<evidence type="ECO:0000313" key="2">
    <source>
        <dbReference type="Proteomes" id="UP001296921"/>
    </source>
</evidence>
<organism evidence="1 2">
    <name type="scientific">Limnobaculum allomyrinae</name>
    <dbReference type="NCBI Taxonomy" id="2791986"/>
    <lineage>
        <taxon>Bacteria</taxon>
        <taxon>Pseudomonadati</taxon>
        <taxon>Pseudomonadota</taxon>
        <taxon>Gammaproteobacteria</taxon>
        <taxon>Enterobacterales</taxon>
        <taxon>Budviciaceae</taxon>
        <taxon>Limnobaculum</taxon>
    </lineage>
</organism>
<dbReference type="RefSeq" id="WP_228351048.1">
    <property type="nucleotide sequence ID" value="NZ_JADRCR010000020.1"/>
</dbReference>
<evidence type="ECO:0000313" key="1">
    <source>
        <dbReference type="EMBL" id="MBK5145996.1"/>
    </source>
</evidence>
<name>A0ABS1IWV1_9GAMM</name>
<dbReference type="InterPro" id="IPR019289">
    <property type="entry name" value="Phage_tail_E/E"/>
</dbReference>
<protein>
    <submittedName>
        <fullName evidence="1">Phage tail assembly protein</fullName>
    </submittedName>
</protein>
<accession>A0ABS1IWV1</accession>
<comment type="caution">
    <text evidence="1">The sequence shown here is derived from an EMBL/GenBank/DDBJ whole genome shotgun (WGS) entry which is preliminary data.</text>
</comment>
<reference evidence="1 2" key="1">
    <citation type="submission" date="2020-11" db="EMBL/GenBank/DDBJ databases">
        <title>Insectihabitans protaetiae gen. nov. sp. nov. and Insectihabitans allomyrinae sp. nov., isolated from larvae of Protaetia brevitarsis seulensis and Allomyrina dichotoma, respectively.</title>
        <authorList>
            <person name="Lee S.D."/>
            <person name="Byeon Y.-S."/>
            <person name="Kim S.-M."/>
            <person name="Yang H.L."/>
            <person name="Kim I.S."/>
        </authorList>
    </citation>
    <scope>NUCLEOTIDE SEQUENCE [LARGE SCALE GENOMIC DNA]</scope>
    <source>
        <strain evidence="1 2">BWR-B9</strain>
    </source>
</reference>
<dbReference type="Proteomes" id="UP001296921">
    <property type="component" value="Unassembled WGS sequence"/>
</dbReference>
<keyword evidence="2" id="KW-1185">Reference proteome</keyword>
<gene>
    <name evidence="1" type="ORF">I2494_20215</name>
</gene>
<dbReference type="Pfam" id="PF10109">
    <property type="entry name" value="Phage_TAC_7"/>
    <property type="match status" value="1"/>
</dbReference>
<sequence length="97" mass="11140">MTELERSKTINLVKPITWDTTKTTYEFVELSEPILLQVQQFYDDQTKNGSLSAMGLLISLVSNIPREAIKRMAFTDYKECENYLMGFLMYSPEGESG</sequence>
<proteinExistence type="predicted"/>